<dbReference type="RefSeq" id="WP_161720214.1">
    <property type="nucleotide sequence ID" value="NZ_JAAAPO010000006.1"/>
</dbReference>
<dbReference type="EMBL" id="JAAAPO010000006">
    <property type="protein sequence ID" value="NBC37801.1"/>
    <property type="molecule type" value="Genomic_DNA"/>
</dbReference>
<feature type="domain" description="HTH cro/C1-type" evidence="2">
    <location>
        <begin position="6"/>
        <end position="60"/>
    </location>
</feature>
<gene>
    <name evidence="3" type="ORF">GTZ99_14695</name>
</gene>
<sequence>MVKNKIKEFRKKAKLTQRELAKLAGTSQQQVQRLEAGVQSARLQMAESLANALNCSVHALFPAEASGRGAIQSPKSIAGRAVKPDDEGYEMCYREMQLQLSNGLGFKLRIEDREMDRIRAHVLNCDDEKDAFFLVSTPQETFAFNQSVINRIVFDFEEYLNVLDDEIADGIREQEGLKIWFKGQDVAECFGVDADDFYQSEEVGPLASLMMELDFYEGDRGTINFETIDDEEIALFPRKIAAISLPNQFLSKELADAQSEGFAEDEEL</sequence>
<dbReference type="Proteomes" id="UP000753724">
    <property type="component" value="Unassembled WGS sequence"/>
</dbReference>
<dbReference type="SMART" id="SM00530">
    <property type="entry name" value="HTH_XRE"/>
    <property type="match status" value="1"/>
</dbReference>
<dbReference type="Gene3D" id="1.10.260.40">
    <property type="entry name" value="lambda repressor-like DNA-binding domains"/>
    <property type="match status" value="1"/>
</dbReference>
<evidence type="ECO:0000259" key="2">
    <source>
        <dbReference type="PROSITE" id="PS50943"/>
    </source>
</evidence>
<organism evidence="3 4">
    <name type="scientific">Novosphingobium ovatum</name>
    <dbReference type="NCBI Taxonomy" id="1908523"/>
    <lineage>
        <taxon>Bacteria</taxon>
        <taxon>Pseudomonadati</taxon>
        <taxon>Pseudomonadota</taxon>
        <taxon>Alphaproteobacteria</taxon>
        <taxon>Sphingomonadales</taxon>
        <taxon>Sphingomonadaceae</taxon>
        <taxon>Novosphingobium</taxon>
    </lineage>
</organism>
<reference evidence="4" key="1">
    <citation type="submission" date="2020-01" db="EMBL/GenBank/DDBJ databases">
        <title>Sphingomonas sp. strain CSW-10.</title>
        <authorList>
            <person name="Chen W.-M."/>
        </authorList>
    </citation>
    <scope>NUCLEOTIDE SEQUENCE [LARGE SCALE GENOMIC DNA]</scope>
    <source>
        <strain evidence="4">FSY-8</strain>
    </source>
</reference>
<dbReference type="Pfam" id="PF01381">
    <property type="entry name" value="HTH_3"/>
    <property type="match status" value="1"/>
</dbReference>
<keyword evidence="4" id="KW-1185">Reference proteome</keyword>
<comment type="caution">
    <text evidence="3">The sequence shown here is derived from an EMBL/GenBank/DDBJ whole genome shotgun (WGS) entry which is preliminary data.</text>
</comment>
<dbReference type="InterPro" id="IPR010982">
    <property type="entry name" value="Lambda_DNA-bd_dom_sf"/>
</dbReference>
<evidence type="ECO:0000313" key="3">
    <source>
        <dbReference type="EMBL" id="NBC37801.1"/>
    </source>
</evidence>
<dbReference type="InterPro" id="IPR001387">
    <property type="entry name" value="Cro/C1-type_HTH"/>
</dbReference>
<accession>A0ABW9XH27</accession>
<dbReference type="PROSITE" id="PS50943">
    <property type="entry name" value="HTH_CROC1"/>
    <property type="match status" value="1"/>
</dbReference>
<dbReference type="PANTHER" id="PTHR46558:SF4">
    <property type="entry name" value="DNA-BIDING PHAGE PROTEIN"/>
    <property type="match status" value="1"/>
</dbReference>
<dbReference type="CDD" id="cd00093">
    <property type="entry name" value="HTH_XRE"/>
    <property type="match status" value="1"/>
</dbReference>
<proteinExistence type="predicted"/>
<evidence type="ECO:0000256" key="1">
    <source>
        <dbReference type="ARBA" id="ARBA00023125"/>
    </source>
</evidence>
<dbReference type="SUPFAM" id="SSF47413">
    <property type="entry name" value="lambda repressor-like DNA-binding domains"/>
    <property type="match status" value="1"/>
</dbReference>
<dbReference type="PANTHER" id="PTHR46558">
    <property type="entry name" value="TRACRIPTIONAL REGULATORY PROTEIN-RELATED-RELATED"/>
    <property type="match status" value="1"/>
</dbReference>
<name>A0ABW9XH27_9SPHN</name>
<evidence type="ECO:0000313" key="4">
    <source>
        <dbReference type="Proteomes" id="UP000753724"/>
    </source>
</evidence>
<protein>
    <submittedName>
        <fullName evidence="3">Helix-turn-helix domain-containing protein</fullName>
    </submittedName>
</protein>
<keyword evidence="1" id="KW-0238">DNA-binding</keyword>